<sequence>MRTPSLHHIVRNIDHPPPGRDLMDIGHSVPQFDWRGGTPAVAGNPMKQYLSDLTTPRLGPNHVGTSFHYGSRKGCRFARHQRRRYALYISRQGIRELRKDNELQPINNAVRLAWGAVAKISSDDPDLAERQNELGVMLESRGTDDRAMWLNNFGNMLESLFEETGTLARLESAIQSAREALNQLSSADADQELRASLVGNLGNKLRNRHEATGDIVTP</sequence>
<organism evidence="1 2">
    <name type="scientific">Oidiodendron maius (strain Zn)</name>
    <dbReference type="NCBI Taxonomy" id="913774"/>
    <lineage>
        <taxon>Eukaryota</taxon>
        <taxon>Fungi</taxon>
        <taxon>Dikarya</taxon>
        <taxon>Ascomycota</taxon>
        <taxon>Pezizomycotina</taxon>
        <taxon>Leotiomycetes</taxon>
        <taxon>Leotiomycetes incertae sedis</taxon>
        <taxon>Myxotrichaceae</taxon>
        <taxon>Oidiodendron</taxon>
    </lineage>
</organism>
<accession>A0A0C3GZ55</accession>
<proteinExistence type="predicted"/>
<dbReference type="HOGENOM" id="CLU_1267221_0_0_1"/>
<reference evidence="1 2" key="1">
    <citation type="submission" date="2014-04" db="EMBL/GenBank/DDBJ databases">
        <authorList>
            <consortium name="DOE Joint Genome Institute"/>
            <person name="Kuo A."/>
            <person name="Martino E."/>
            <person name="Perotto S."/>
            <person name="Kohler A."/>
            <person name="Nagy L.G."/>
            <person name="Floudas D."/>
            <person name="Copeland A."/>
            <person name="Barry K.W."/>
            <person name="Cichocki N."/>
            <person name="Veneault-Fourrey C."/>
            <person name="LaButti K."/>
            <person name="Lindquist E.A."/>
            <person name="Lipzen A."/>
            <person name="Lundell T."/>
            <person name="Morin E."/>
            <person name="Murat C."/>
            <person name="Sun H."/>
            <person name="Tunlid A."/>
            <person name="Henrissat B."/>
            <person name="Grigoriev I.V."/>
            <person name="Hibbett D.S."/>
            <person name="Martin F."/>
            <person name="Nordberg H.P."/>
            <person name="Cantor M.N."/>
            <person name="Hua S.X."/>
        </authorList>
    </citation>
    <scope>NUCLEOTIDE SEQUENCE [LARGE SCALE GENOMIC DNA]</scope>
    <source>
        <strain evidence="1 2">Zn</strain>
    </source>
</reference>
<gene>
    <name evidence="1" type="ORF">OIDMADRAFT_59328</name>
</gene>
<dbReference type="EMBL" id="KN832886">
    <property type="protein sequence ID" value="KIM95531.1"/>
    <property type="molecule type" value="Genomic_DNA"/>
</dbReference>
<reference evidence="2" key="2">
    <citation type="submission" date="2015-01" db="EMBL/GenBank/DDBJ databases">
        <title>Evolutionary Origins and Diversification of the Mycorrhizal Mutualists.</title>
        <authorList>
            <consortium name="DOE Joint Genome Institute"/>
            <consortium name="Mycorrhizal Genomics Consortium"/>
            <person name="Kohler A."/>
            <person name="Kuo A."/>
            <person name="Nagy L.G."/>
            <person name="Floudas D."/>
            <person name="Copeland A."/>
            <person name="Barry K.W."/>
            <person name="Cichocki N."/>
            <person name="Veneault-Fourrey C."/>
            <person name="LaButti K."/>
            <person name="Lindquist E.A."/>
            <person name="Lipzen A."/>
            <person name="Lundell T."/>
            <person name="Morin E."/>
            <person name="Murat C."/>
            <person name="Riley R."/>
            <person name="Ohm R."/>
            <person name="Sun H."/>
            <person name="Tunlid A."/>
            <person name="Henrissat B."/>
            <person name="Grigoriev I.V."/>
            <person name="Hibbett D.S."/>
            <person name="Martin F."/>
        </authorList>
    </citation>
    <scope>NUCLEOTIDE SEQUENCE [LARGE SCALE GENOMIC DNA]</scope>
    <source>
        <strain evidence="2">Zn</strain>
    </source>
</reference>
<name>A0A0C3GZ55_OIDMZ</name>
<evidence type="ECO:0000313" key="2">
    <source>
        <dbReference type="Proteomes" id="UP000054321"/>
    </source>
</evidence>
<protein>
    <submittedName>
        <fullName evidence="1">Uncharacterized protein</fullName>
    </submittedName>
</protein>
<evidence type="ECO:0000313" key="1">
    <source>
        <dbReference type="EMBL" id="KIM95531.1"/>
    </source>
</evidence>
<keyword evidence="2" id="KW-1185">Reference proteome</keyword>
<dbReference type="InParanoid" id="A0A0C3GZ55"/>
<dbReference type="Proteomes" id="UP000054321">
    <property type="component" value="Unassembled WGS sequence"/>
</dbReference>
<dbReference type="AlphaFoldDB" id="A0A0C3GZ55"/>